<dbReference type="InterPro" id="IPR050194">
    <property type="entry name" value="Glycosyltransferase_grp1"/>
</dbReference>
<dbReference type="Pfam" id="PF00534">
    <property type="entry name" value="Glycos_transf_1"/>
    <property type="match status" value="1"/>
</dbReference>
<feature type="domain" description="Glycosyl transferase family 1" evidence="1">
    <location>
        <begin position="259"/>
        <end position="352"/>
    </location>
</feature>
<evidence type="ECO:0000259" key="2">
    <source>
        <dbReference type="Pfam" id="PF13439"/>
    </source>
</evidence>
<accession>H8FSN6</accession>
<protein>
    <submittedName>
        <fullName evidence="3">Glycosyl transferase group 1</fullName>
    </submittedName>
</protein>
<dbReference type="InterPro" id="IPR028098">
    <property type="entry name" value="Glyco_trans_4-like_N"/>
</dbReference>
<dbReference type="eggNOG" id="COG0438">
    <property type="taxonomic scope" value="Bacteria"/>
</dbReference>
<comment type="caution">
    <text evidence="3">The sequence shown here is derived from an EMBL/GenBank/DDBJ whole genome shotgun (WGS) entry which is preliminary data.</text>
</comment>
<name>H8FSN6_MAGML</name>
<dbReference type="Gene3D" id="3.40.50.2000">
    <property type="entry name" value="Glycogen Phosphorylase B"/>
    <property type="match status" value="2"/>
</dbReference>
<dbReference type="PANTHER" id="PTHR45947">
    <property type="entry name" value="SULFOQUINOVOSYL TRANSFERASE SQD2"/>
    <property type="match status" value="1"/>
</dbReference>
<dbReference type="Proteomes" id="UP000004169">
    <property type="component" value="Unassembled WGS sequence"/>
</dbReference>
<dbReference type="OrthoDB" id="7249056at2"/>
<feature type="domain" description="Glycosyltransferase subfamily 4-like N-terminal" evidence="2">
    <location>
        <begin position="19"/>
        <end position="202"/>
    </location>
</feature>
<dbReference type="RefSeq" id="WP_002728416.1">
    <property type="nucleotide sequence ID" value="NZ_CAHP01000020.1"/>
</dbReference>
<evidence type="ECO:0000313" key="3">
    <source>
        <dbReference type="EMBL" id="CCG41374.1"/>
    </source>
</evidence>
<dbReference type="AlphaFoldDB" id="H8FSN6"/>
<organism evidence="3 4">
    <name type="scientific">Magnetospirillum molischianum DSM 120</name>
    <dbReference type="NCBI Taxonomy" id="1150626"/>
    <lineage>
        <taxon>Bacteria</taxon>
        <taxon>Pseudomonadati</taxon>
        <taxon>Pseudomonadota</taxon>
        <taxon>Alphaproteobacteria</taxon>
        <taxon>Rhodospirillales</taxon>
        <taxon>Rhodospirillaceae</taxon>
        <taxon>Magnetospirillum</taxon>
    </lineage>
</organism>
<dbReference type="STRING" id="1150626.PHAMO_270215"/>
<dbReference type="InterPro" id="IPR001296">
    <property type="entry name" value="Glyco_trans_1"/>
</dbReference>
<dbReference type="Pfam" id="PF13439">
    <property type="entry name" value="Glyco_transf_4"/>
    <property type="match status" value="1"/>
</dbReference>
<keyword evidence="3" id="KW-0808">Transferase</keyword>
<gene>
    <name evidence="3" type="ORF">PHAMO_270215</name>
</gene>
<reference evidence="3 4" key="1">
    <citation type="journal article" date="2012" name="J. Bacteriol.">
        <title>Draft Genome Sequence of the Purple Photosynthetic Bacterium Phaeospirillum molischianum DSM120, a Particularly Versatile Bacterium.</title>
        <authorList>
            <person name="Duquesne K."/>
            <person name="Prima V."/>
            <person name="Ji B."/>
            <person name="Rouy Z."/>
            <person name="Medigue C."/>
            <person name="Talla E."/>
            <person name="Sturgis J.N."/>
        </authorList>
    </citation>
    <scope>NUCLEOTIDE SEQUENCE [LARGE SCALE GENOMIC DNA]</scope>
    <source>
        <strain evidence="4">DSM120</strain>
    </source>
</reference>
<evidence type="ECO:0000259" key="1">
    <source>
        <dbReference type="Pfam" id="PF00534"/>
    </source>
</evidence>
<sequence length="382" mass="41647">MRIITVYNRYTVHGGEDEVFRREADVLEAAGHDVLRHTADNADLASVGRFRAVAGMIWNRRAAADMARLVRQHRAEVVHVHNFFAVLSPTILGAARASGAAVVQTLHNFRLFCTNSMLLRDRRPCEDCVGRGLAWPGIVHGCYRDSHSQSAAVAAMTGLHRLTGTWNRDVDRYIALTDHSARLFVRSGLPSDKVTVKPNFVEDRHDPSVVDSPRHGALLVGKMVEEKGVLLAAEAWGSLTTPLRFLGDGPLKAVVGGEGQKTQAEVARSMANAEFLVMPSLWYETFGLVVIEAFSAGLPVIAAGHGALADLIEDGVTGLLFRPGDAADLAAKARWAIANPEAMRAMGRRARDVFEQRYTPASNLPQLEDIYRQALTARAATL</sequence>
<dbReference type="CDD" id="cd03801">
    <property type="entry name" value="GT4_PimA-like"/>
    <property type="match status" value="1"/>
</dbReference>
<evidence type="ECO:0000313" key="4">
    <source>
        <dbReference type="Proteomes" id="UP000004169"/>
    </source>
</evidence>
<dbReference type="EMBL" id="CAHP01000020">
    <property type="protein sequence ID" value="CCG41374.1"/>
    <property type="molecule type" value="Genomic_DNA"/>
</dbReference>
<dbReference type="GO" id="GO:0016757">
    <property type="term" value="F:glycosyltransferase activity"/>
    <property type="evidence" value="ECO:0007669"/>
    <property type="project" value="InterPro"/>
</dbReference>
<keyword evidence="4" id="KW-1185">Reference proteome</keyword>
<dbReference type="PANTHER" id="PTHR45947:SF13">
    <property type="entry name" value="TRANSFERASE"/>
    <property type="match status" value="1"/>
</dbReference>
<dbReference type="SUPFAM" id="SSF53756">
    <property type="entry name" value="UDP-Glycosyltransferase/glycogen phosphorylase"/>
    <property type="match status" value="1"/>
</dbReference>
<proteinExistence type="predicted"/>